<dbReference type="PANTHER" id="PTHR30336">
    <property type="entry name" value="INNER MEMBRANE PROTEIN, PROBABLE PERMEASE"/>
    <property type="match status" value="1"/>
</dbReference>
<dbReference type="Pfam" id="PF02698">
    <property type="entry name" value="DUF218"/>
    <property type="match status" value="1"/>
</dbReference>
<dbReference type="Proteomes" id="UP000015350">
    <property type="component" value="Unassembled WGS sequence"/>
</dbReference>
<feature type="compositionally biased region" description="Basic and acidic residues" evidence="1">
    <location>
        <begin position="198"/>
        <end position="207"/>
    </location>
</feature>
<evidence type="ECO:0000256" key="1">
    <source>
        <dbReference type="SAM" id="MobiDB-lite"/>
    </source>
</evidence>
<dbReference type="AlphaFoldDB" id="S9SCW8"/>
<dbReference type="InterPro" id="IPR051599">
    <property type="entry name" value="Cell_Envelope_Assoc"/>
</dbReference>
<dbReference type="CDD" id="cd06259">
    <property type="entry name" value="YdcF-like"/>
    <property type="match status" value="1"/>
</dbReference>
<name>S9SCW8_MAGFU</name>
<evidence type="ECO:0000313" key="4">
    <source>
        <dbReference type="Proteomes" id="UP000015350"/>
    </source>
</evidence>
<dbReference type="OrthoDB" id="9809813at2"/>
<dbReference type="EMBL" id="AQPH01000012">
    <property type="protein sequence ID" value="EPY02569.1"/>
    <property type="molecule type" value="Genomic_DNA"/>
</dbReference>
<feature type="region of interest" description="Disordered" evidence="1">
    <location>
        <begin position="181"/>
        <end position="207"/>
    </location>
</feature>
<dbReference type="InterPro" id="IPR003848">
    <property type="entry name" value="DUF218"/>
</dbReference>
<dbReference type="eggNOG" id="COG1434">
    <property type="taxonomic scope" value="Bacteria"/>
</dbReference>
<dbReference type="RefSeq" id="WP_021131389.1">
    <property type="nucleotide sequence ID" value="NZ_AQPH01000012.1"/>
</dbReference>
<evidence type="ECO:0000259" key="2">
    <source>
        <dbReference type="Pfam" id="PF02698"/>
    </source>
</evidence>
<reference evidence="3 4" key="1">
    <citation type="submission" date="2013-04" db="EMBL/GenBank/DDBJ databases">
        <authorList>
            <person name="Kuznetsov B."/>
            <person name="Ivanovsky R."/>
        </authorList>
    </citation>
    <scope>NUCLEOTIDE SEQUENCE [LARGE SCALE GENOMIC DNA]</scope>
    <source>
        <strain evidence="3 4">MGU-K5</strain>
    </source>
</reference>
<accession>S9SCW8</accession>
<dbReference type="InterPro" id="IPR014729">
    <property type="entry name" value="Rossmann-like_a/b/a_fold"/>
</dbReference>
<organism evidence="3 4">
    <name type="scientific">Magnetospirillum fulvum MGU-K5</name>
    <dbReference type="NCBI Taxonomy" id="1316936"/>
    <lineage>
        <taxon>Bacteria</taxon>
        <taxon>Pseudomonadati</taxon>
        <taxon>Pseudomonadota</taxon>
        <taxon>Alphaproteobacteria</taxon>
        <taxon>Rhodospirillales</taxon>
        <taxon>Rhodospirillaceae</taxon>
        <taxon>Magnetospirillum</taxon>
    </lineage>
</organism>
<feature type="domain" description="DUF218" evidence="2">
    <location>
        <begin position="9"/>
        <end position="143"/>
    </location>
</feature>
<dbReference type="Gene3D" id="3.40.50.620">
    <property type="entry name" value="HUPs"/>
    <property type="match status" value="1"/>
</dbReference>
<dbReference type="GO" id="GO:0005886">
    <property type="term" value="C:plasma membrane"/>
    <property type="evidence" value="ECO:0007669"/>
    <property type="project" value="TreeGrafter"/>
</dbReference>
<comment type="caution">
    <text evidence="3">The sequence shown here is derived from an EMBL/GenBank/DDBJ whole genome shotgun (WGS) entry which is preliminary data.</text>
</comment>
<proteinExistence type="predicted"/>
<sequence>MPSSVPPFDAAIVLGASVALDGGPSPALARRVACAIDLAVSGHVAAVLMSGGPVRHPRPEAEVMRDLALAAGLAPERIFVEAASRNTIGNAVGCHPIVAAQGWRRLLLVTDPHHLPRALYTFRRLGLPVSGVAARRPEQSGLEWWLGWGREMLAFPWAMIRVERLRLMSVLAHSAGGAGDHIQPVGVSPPGPGFVDGPGEKSRPAQR</sequence>
<dbReference type="PANTHER" id="PTHR30336:SF20">
    <property type="entry name" value="DUF218 DOMAIN-CONTAINING PROTEIN"/>
    <property type="match status" value="1"/>
</dbReference>
<gene>
    <name evidence="3" type="ORF">K678_05121</name>
</gene>
<evidence type="ECO:0000313" key="3">
    <source>
        <dbReference type="EMBL" id="EPY02569.1"/>
    </source>
</evidence>
<protein>
    <recommendedName>
        <fullName evidence="2">DUF218 domain-containing protein</fullName>
    </recommendedName>
</protein>